<dbReference type="EMBL" id="FZOQ01000020">
    <property type="protein sequence ID" value="SNT00085.1"/>
    <property type="molecule type" value="Genomic_DNA"/>
</dbReference>
<protein>
    <recommendedName>
        <fullName evidence="5">Peptidase propeptide and YPEB domain-containing protein</fullName>
    </recommendedName>
</protein>
<feature type="region of interest" description="Disordered" evidence="1">
    <location>
        <begin position="24"/>
        <end position="58"/>
    </location>
</feature>
<keyword evidence="4" id="KW-1185">Reference proteome</keyword>
<sequence>MKRVTFLAAAIALLGITSVDANAQTSAQQGQTQTAQQGQEKREKVTQDQLPEPVRTALASDTYKDWTVGEIYKITPAEGQAEGKAIYEVMMTNAQGQTGSIRMDETGADASKKE</sequence>
<feature type="chain" id="PRO_5012286078" description="Peptidase propeptide and YPEB domain-containing protein" evidence="2">
    <location>
        <begin position="24"/>
        <end position="114"/>
    </location>
</feature>
<evidence type="ECO:0008006" key="5">
    <source>
        <dbReference type="Google" id="ProtNLM"/>
    </source>
</evidence>
<organism evidence="3 4">
    <name type="scientific">Pontibacter ummariensis</name>
    <dbReference type="NCBI Taxonomy" id="1610492"/>
    <lineage>
        <taxon>Bacteria</taxon>
        <taxon>Pseudomonadati</taxon>
        <taxon>Bacteroidota</taxon>
        <taxon>Cytophagia</taxon>
        <taxon>Cytophagales</taxon>
        <taxon>Hymenobacteraceae</taxon>
        <taxon>Pontibacter</taxon>
    </lineage>
</organism>
<proteinExistence type="predicted"/>
<feature type="compositionally biased region" description="Low complexity" evidence="1">
    <location>
        <begin position="24"/>
        <end position="38"/>
    </location>
</feature>
<dbReference type="AlphaFoldDB" id="A0A239J2S9"/>
<feature type="signal peptide" evidence="2">
    <location>
        <begin position="1"/>
        <end position="23"/>
    </location>
</feature>
<dbReference type="RefSeq" id="WP_089320746.1">
    <property type="nucleotide sequence ID" value="NZ_FZOQ01000020.1"/>
</dbReference>
<keyword evidence="2" id="KW-0732">Signal</keyword>
<accession>A0A239J2S9</accession>
<evidence type="ECO:0000256" key="2">
    <source>
        <dbReference type="SAM" id="SignalP"/>
    </source>
</evidence>
<evidence type="ECO:0000256" key="1">
    <source>
        <dbReference type="SAM" id="MobiDB-lite"/>
    </source>
</evidence>
<dbReference type="OrthoDB" id="853240at2"/>
<gene>
    <name evidence="3" type="ORF">SAMN06296052_12014</name>
</gene>
<evidence type="ECO:0000313" key="4">
    <source>
        <dbReference type="Proteomes" id="UP000198432"/>
    </source>
</evidence>
<reference evidence="4" key="1">
    <citation type="submission" date="2017-06" db="EMBL/GenBank/DDBJ databases">
        <authorList>
            <person name="Varghese N."/>
            <person name="Submissions S."/>
        </authorList>
    </citation>
    <scope>NUCLEOTIDE SEQUENCE [LARGE SCALE GENOMIC DNA]</scope>
    <source>
        <strain evidence="4">NKM1</strain>
    </source>
</reference>
<dbReference type="Gene3D" id="3.10.450.360">
    <property type="match status" value="1"/>
</dbReference>
<evidence type="ECO:0000313" key="3">
    <source>
        <dbReference type="EMBL" id="SNT00085.1"/>
    </source>
</evidence>
<name>A0A239J2S9_9BACT</name>
<dbReference type="Proteomes" id="UP000198432">
    <property type="component" value="Unassembled WGS sequence"/>
</dbReference>